<name>A0A398BSJ5_9RHOB</name>
<evidence type="ECO:0000313" key="1">
    <source>
        <dbReference type="EMBL" id="RID92487.1"/>
    </source>
</evidence>
<dbReference type="EMBL" id="QXXQ01000003">
    <property type="protein sequence ID" value="RID92487.1"/>
    <property type="molecule type" value="Genomic_DNA"/>
</dbReference>
<comment type="caution">
    <text evidence="1">The sequence shown here is derived from an EMBL/GenBank/DDBJ whole genome shotgun (WGS) entry which is preliminary data.</text>
</comment>
<accession>A0A398BSJ5</accession>
<organism evidence="1 2">
    <name type="scientific">Gemmobacter lutimaris</name>
    <dbReference type="NCBI Taxonomy" id="2306023"/>
    <lineage>
        <taxon>Bacteria</taxon>
        <taxon>Pseudomonadati</taxon>
        <taxon>Pseudomonadota</taxon>
        <taxon>Alphaproteobacteria</taxon>
        <taxon>Rhodobacterales</taxon>
        <taxon>Paracoccaceae</taxon>
        <taxon>Gemmobacter</taxon>
    </lineage>
</organism>
<keyword evidence="2" id="KW-1185">Reference proteome</keyword>
<evidence type="ECO:0000313" key="2">
    <source>
        <dbReference type="Proteomes" id="UP000266649"/>
    </source>
</evidence>
<proteinExistence type="predicted"/>
<dbReference type="InterPro" id="IPR012863">
    <property type="entry name" value="DUF1636"/>
</dbReference>
<protein>
    <submittedName>
        <fullName evidence="1">DUF1636 domain-containing protein</fullName>
    </submittedName>
</protein>
<sequence>MDRSPRRLSAALSTETGARPAPHQMLVCQSCPHVGRECRPGLNLLIQLRGAIALAGVGEEFELSGTLCVEGCQRPCTLAWRVAAGETWLFGDVEDGQDIDALVEGTAPAPAAIIRTAKGPIQ</sequence>
<dbReference type="OrthoDB" id="8364077at2"/>
<dbReference type="AlphaFoldDB" id="A0A398BSJ5"/>
<dbReference type="Pfam" id="PF07845">
    <property type="entry name" value="DUF1636"/>
    <property type="match status" value="1"/>
</dbReference>
<reference evidence="1 2" key="1">
    <citation type="submission" date="2018-09" db="EMBL/GenBank/DDBJ databases">
        <title>Gemmobacter lutimaris sp. nov., a marine bacterium isolated from tidal flat.</title>
        <authorList>
            <person name="Lee D.W."/>
            <person name="Yoo Y."/>
            <person name="Kim J.-J."/>
            <person name="Kim B.S."/>
        </authorList>
    </citation>
    <scope>NUCLEOTIDE SEQUENCE [LARGE SCALE GENOMIC DNA]</scope>
    <source>
        <strain evidence="1 2">YJ-T1-11</strain>
    </source>
</reference>
<dbReference type="RefSeq" id="WP_119134164.1">
    <property type="nucleotide sequence ID" value="NZ_QXXQ01000003.1"/>
</dbReference>
<dbReference type="Proteomes" id="UP000266649">
    <property type="component" value="Unassembled WGS sequence"/>
</dbReference>
<gene>
    <name evidence="1" type="ORF">D2N39_07535</name>
</gene>